<dbReference type="PROSITE" id="PS00028">
    <property type="entry name" value="ZINC_FINGER_C2H2_1"/>
    <property type="match status" value="1"/>
</dbReference>
<dbReference type="SMART" id="SM00355">
    <property type="entry name" value="ZnF_C2H2"/>
    <property type="match status" value="3"/>
</dbReference>
<dbReference type="EMBL" id="MN739479">
    <property type="protein sequence ID" value="QHT07125.1"/>
    <property type="molecule type" value="Genomic_DNA"/>
</dbReference>
<feature type="region of interest" description="Disordered" evidence="5">
    <location>
        <begin position="53"/>
        <end position="76"/>
    </location>
</feature>
<evidence type="ECO:0000256" key="1">
    <source>
        <dbReference type="ARBA" id="ARBA00022723"/>
    </source>
</evidence>
<evidence type="ECO:0000259" key="6">
    <source>
        <dbReference type="PROSITE" id="PS50157"/>
    </source>
</evidence>
<evidence type="ECO:0000256" key="4">
    <source>
        <dbReference type="ARBA" id="ARBA00022833"/>
    </source>
</evidence>
<dbReference type="PANTHER" id="PTHR24394:SF44">
    <property type="entry name" value="ZINC FINGER PROTEIN 271-LIKE"/>
    <property type="match status" value="1"/>
</dbReference>
<dbReference type="Pfam" id="PF00096">
    <property type="entry name" value="zf-C2H2"/>
    <property type="match status" value="1"/>
</dbReference>
<dbReference type="GO" id="GO:0008270">
    <property type="term" value="F:zinc ion binding"/>
    <property type="evidence" value="ECO:0007669"/>
    <property type="project" value="UniProtKB-KW"/>
</dbReference>
<evidence type="ECO:0000256" key="3">
    <source>
        <dbReference type="ARBA" id="ARBA00022771"/>
    </source>
</evidence>
<name>A0A6C0CUE9_9ZZZZ</name>
<dbReference type="GO" id="GO:0000981">
    <property type="term" value="F:DNA-binding transcription factor activity, RNA polymerase II-specific"/>
    <property type="evidence" value="ECO:0007669"/>
    <property type="project" value="TreeGrafter"/>
</dbReference>
<feature type="domain" description="C2H2-type" evidence="6">
    <location>
        <begin position="12"/>
        <end position="35"/>
    </location>
</feature>
<keyword evidence="4" id="KW-0862">Zinc</keyword>
<proteinExistence type="predicted"/>
<evidence type="ECO:0000313" key="7">
    <source>
        <dbReference type="EMBL" id="QHT07125.1"/>
    </source>
</evidence>
<evidence type="ECO:0000256" key="5">
    <source>
        <dbReference type="SAM" id="MobiDB-lite"/>
    </source>
</evidence>
<accession>A0A6C0CUE9</accession>
<dbReference type="Gene3D" id="3.30.160.60">
    <property type="entry name" value="Classic Zinc Finger"/>
    <property type="match status" value="1"/>
</dbReference>
<reference evidence="7" key="1">
    <citation type="journal article" date="2020" name="Nature">
        <title>Giant virus diversity and host interactions through global metagenomics.</title>
        <authorList>
            <person name="Schulz F."/>
            <person name="Roux S."/>
            <person name="Paez-Espino D."/>
            <person name="Jungbluth S."/>
            <person name="Walsh D.A."/>
            <person name="Denef V.J."/>
            <person name="McMahon K.D."/>
            <person name="Konstantinidis K.T."/>
            <person name="Eloe-Fadrosh E.A."/>
            <person name="Kyrpides N.C."/>
            <person name="Woyke T."/>
        </authorList>
    </citation>
    <scope>NUCLEOTIDE SEQUENCE</scope>
    <source>
        <strain evidence="7">GVMAG-M-3300021962-46</strain>
    </source>
</reference>
<keyword evidence="1" id="KW-0479">Metal-binding</keyword>
<dbReference type="InterPro" id="IPR013087">
    <property type="entry name" value="Znf_C2H2_type"/>
</dbReference>
<evidence type="ECO:0000256" key="2">
    <source>
        <dbReference type="ARBA" id="ARBA00022737"/>
    </source>
</evidence>
<dbReference type="GO" id="GO:0005634">
    <property type="term" value="C:nucleus"/>
    <property type="evidence" value="ECO:0007669"/>
    <property type="project" value="TreeGrafter"/>
</dbReference>
<dbReference type="AlphaFoldDB" id="A0A6C0CUE9"/>
<protein>
    <recommendedName>
        <fullName evidence="6">C2H2-type domain-containing protein</fullName>
    </recommendedName>
</protein>
<sequence length="347" mass="40433">MENTQAPEAPEIRCPICHDSFSRNFTLKRHMVRIHGCTYEEYIHNNSSINDNNSSINDNNSSINDNNSSINDNNSSNNHILIDKTNKEYKCTKCHKCLYTNWYLKKHMEKCQGIKDGLSCEYCYKLFSHEKSRYKHYKICKAKKEIDSKALVPILTDNIPTGSTINNSQIATNINNTNIENQNNNTQNNIIVVYNSSGTDFNREHINQEAFMKKILEMVQPHIDRSFVLDYGRELFNNPQNKCIKKDSLKSGHTEVHVGDNKWEHKLDRALYPKLVNDLANNLSELIYTNRNNIPKKWFEQIIAFLDYMADDGYVNTDDKEKTKRIGQDFKMLAKELKLVIYEVTKK</sequence>
<dbReference type="PROSITE" id="PS50157">
    <property type="entry name" value="ZINC_FINGER_C2H2_2"/>
    <property type="match status" value="1"/>
</dbReference>
<dbReference type="PANTHER" id="PTHR24394">
    <property type="entry name" value="ZINC FINGER PROTEIN"/>
    <property type="match status" value="1"/>
</dbReference>
<keyword evidence="2" id="KW-0677">Repeat</keyword>
<keyword evidence="3" id="KW-0863">Zinc-finger</keyword>
<organism evidence="7">
    <name type="scientific">viral metagenome</name>
    <dbReference type="NCBI Taxonomy" id="1070528"/>
    <lineage>
        <taxon>unclassified sequences</taxon>
        <taxon>metagenomes</taxon>
        <taxon>organismal metagenomes</taxon>
    </lineage>
</organism>